<gene>
    <name evidence="2" type="ORF">FOZ62_025241</name>
</gene>
<accession>A0A7J6UFP2</accession>
<name>A0A7J6UFP2_PEROL</name>
<dbReference type="EMBL" id="JABANM010000380">
    <property type="protein sequence ID" value="KAF4756070.1"/>
    <property type="molecule type" value="Genomic_DNA"/>
</dbReference>
<comment type="caution">
    <text evidence="2">The sequence shown here is derived from an EMBL/GenBank/DDBJ whole genome shotgun (WGS) entry which is preliminary data.</text>
</comment>
<feature type="region of interest" description="Disordered" evidence="1">
    <location>
        <begin position="335"/>
        <end position="355"/>
    </location>
</feature>
<dbReference type="InterPro" id="IPR023214">
    <property type="entry name" value="HAD_sf"/>
</dbReference>
<evidence type="ECO:0000256" key="1">
    <source>
        <dbReference type="SAM" id="MobiDB-lite"/>
    </source>
</evidence>
<reference evidence="2 3" key="1">
    <citation type="submission" date="2020-04" db="EMBL/GenBank/DDBJ databases">
        <title>Perkinsus olseni comparative genomics.</title>
        <authorList>
            <person name="Bogema D.R."/>
        </authorList>
    </citation>
    <scope>NUCLEOTIDE SEQUENCE [LARGE SCALE GENOMIC DNA]</scope>
    <source>
        <strain evidence="2">ATCC PRA-205</strain>
    </source>
</reference>
<dbReference type="GO" id="GO:0016791">
    <property type="term" value="F:phosphatase activity"/>
    <property type="evidence" value="ECO:0007669"/>
    <property type="project" value="TreeGrafter"/>
</dbReference>
<proteinExistence type="predicted"/>
<dbReference type="Pfam" id="PF13344">
    <property type="entry name" value="Hydrolase_6"/>
    <property type="match status" value="1"/>
</dbReference>
<dbReference type="InterPro" id="IPR006357">
    <property type="entry name" value="HAD-SF_hydro_IIA"/>
</dbReference>
<evidence type="ECO:0000313" key="2">
    <source>
        <dbReference type="EMBL" id="KAF4756070.1"/>
    </source>
</evidence>
<dbReference type="Pfam" id="PF13242">
    <property type="entry name" value="Hydrolase_like"/>
    <property type="match status" value="1"/>
</dbReference>
<dbReference type="Proteomes" id="UP000574390">
    <property type="component" value="Unassembled WGS sequence"/>
</dbReference>
<dbReference type="SUPFAM" id="SSF56784">
    <property type="entry name" value="HAD-like"/>
    <property type="match status" value="1"/>
</dbReference>
<dbReference type="Gene3D" id="3.40.50.1000">
    <property type="entry name" value="HAD superfamily/HAD-like"/>
    <property type="match status" value="2"/>
</dbReference>
<dbReference type="PANTHER" id="PTHR19288:SF46">
    <property type="entry name" value="HALOACID DEHALOGENASE-LIKE HYDROLASE DOMAIN-CONTAINING PROTEIN 2"/>
    <property type="match status" value="1"/>
</dbReference>
<protein>
    <submittedName>
        <fullName evidence="2">Uncharacterized protein</fullName>
    </submittedName>
</protein>
<dbReference type="NCBIfam" id="TIGR01460">
    <property type="entry name" value="HAD-SF-IIA"/>
    <property type="match status" value="1"/>
</dbReference>
<feature type="region of interest" description="Disordered" evidence="1">
    <location>
        <begin position="412"/>
        <end position="434"/>
    </location>
</feature>
<dbReference type="AlphaFoldDB" id="A0A7J6UFP2"/>
<feature type="compositionally biased region" description="Basic and acidic residues" evidence="1">
    <location>
        <begin position="337"/>
        <end position="348"/>
    </location>
</feature>
<dbReference type="GO" id="GO:0005737">
    <property type="term" value="C:cytoplasm"/>
    <property type="evidence" value="ECO:0007669"/>
    <property type="project" value="TreeGrafter"/>
</dbReference>
<organism evidence="2 3">
    <name type="scientific">Perkinsus olseni</name>
    <name type="common">Perkinsus atlanticus</name>
    <dbReference type="NCBI Taxonomy" id="32597"/>
    <lineage>
        <taxon>Eukaryota</taxon>
        <taxon>Sar</taxon>
        <taxon>Alveolata</taxon>
        <taxon>Perkinsozoa</taxon>
        <taxon>Perkinsea</taxon>
        <taxon>Perkinsida</taxon>
        <taxon>Perkinsidae</taxon>
        <taxon>Perkinsus</taxon>
    </lineage>
</organism>
<sequence>MALDLHLFESMVQRSAGMVSLPELMCEFAPYIGKRELSLDCPREEILVNPPPSYIFVMNEDLCGVYPTPTGVYIRKPLERGEEVMVLQPGFQGTKAVYYYNNNKSQLFVLCGDNRKLNIYDLKSSLKPSSIVVEVLGLPGSKSSYMDESGVELACTDDFVFVLSGAQHLFCIDRLEVLHGAQAMLIWSVRLTTVGRSSGTSGCAADIIMFFRVAASVGPPYPASKDPPEVGTDEDEDEEVAVHDIRPVGHHVLAVHHTAPFFGEEAITLCESQRVIANCDRQMYALGPPMLPLLDLYEYHEPQRKQLVCGEKDLIYTIGGGASSDAADINDASARVGRKEELPEDRGSKSQASVRRTASSAAKYSCRDSVLTYQVSPPVGYWAAVPGGPARGTSADLFLSCIMCNTTVSSGRDKAASSAASTTSSSESTCSGEPRLPLQMEISLRSKSLVTMMSVRSKEWSVMDDLWRTSSMLNRRERRPGVNMDVDTLRVENMTWRMRNKWKNHVPSEIDYVDDASPDSAGVDESCKGLLDVIKDHNEDIEVETSRILAGAPFASTSLSSVFRHDRYHGFLLDMDGVLHQFGKAIPGASEFMTTLNAGQVPYMLLTNECRYTTEELSRNLLSILGVSIPANQIYTAANSAADFFCRLMANGWTGVVYIVGEVGLISTVRQAFVKHGLPEDSVVTGDTRRSRSPKEIDYVLIGSVHSDNTRYVEYACSCVQEGARLLFTCPDYYEVTADGSYKFGMPMPAVETISKVTHASSYNLGKPNPHMLRMARQRLLSQCSRGRTPGLGPVLFVGDSLGTDIRTAIENGIDCALVMSGCTDEQQLKRSPLLPNFVFASIKELMGAYGSGSLVPCVPDLPSSAGAAAAAVH</sequence>
<dbReference type="PANTHER" id="PTHR19288">
    <property type="entry name" value="4-NITROPHENYLPHOSPHATASE-RELATED"/>
    <property type="match status" value="1"/>
</dbReference>
<feature type="compositionally biased region" description="Low complexity" evidence="1">
    <location>
        <begin position="416"/>
        <end position="431"/>
    </location>
</feature>
<dbReference type="InterPro" id="IPR036412">
    <property type="entry name" value="HAD-like_sf"/>
</dbReference>
<evidence type="ECO:0000313" key="3">
    <source>
        <dbReference type="Proteomes" id="UP000574390"/>
    </source>
</evidence>